<protein>
    <submittedName>
        <fullName evidence="3">Uncharacterized protein</fullName>
    </submittedName>
</protein>
<feature type="transmembrane region" description="Helical" evidence="1">
    <location>
        <begin position="78"/>
        <end position="100"/>
    </location>
</feature>
<accession>A0A3P6GXB9</accession>
<reference evidence="3 4" key="1">
    <citation type="submission" date="2018-10" db="EMBL/GenBank/DDBJ databases">
        <authorList>
            <consortium name="Pathogen Informatics"/>
        </authorList>
    </citation>
    <scope>NUCLEOTIDE SEQUENCE [LARGE SCALE GENOMIC DNA]</scope>
</reference>
<keyword evidence="4" id="KW-1185">Reference proteome</keyword>
<evidence type="ECO:0000313" key="3">
    <source>
        <dbReference type="EMBL" id="VDD84281.1"/>
    </source>
</evidence>
<keyword evidence="1" id="KW-0472">Membrane</keyword>
<dbReference type="Proteomes" id="UP000267029">
    <property type="component" value="Unassembled WGS sequence"/>
</dbReference>
<feature type="transmembrane region" description="Helical" evidence="1">
    <location>
        <begin position="120"/>
        <end position="141"/>
    </location>
</feature>
<proteinExistence type="predicted"/>
<name>A0A3P6GXB9_MESCO</name>
<feature type="transmembrane region" description="Helical" evidence="1">
    <location>
        <begin position="161"/>
        <end position="188"/>
    </location>
</feature>
<evidence type="ECO:0000256" key="2">
    <source>
        <dbReference type="SAM" id="SignalP"/>
    </source>
</evidence>
<keyword evidence="1" id="KW-1133">Transmembrane helix</keyword>
<sequence length="257" mass="30449">MFPLLVCLIKLYMILDLCHAKSIAKSKKVAGFYGESRFITKLFLRPVDYQNEYFAHCLKADYAYSVYNMFCDAAEYKWAYFFFFGFSNFNWCYIIILYAADSGLSSYCFMDDTNDSFYQLMCSLLTYMGGYCVVCTSFYLYGSRFVLYQLKKYWCVKCLFNVLYCWWFFCHTVTLARVFQHTFGLICYTRFDDYSSSFIYIVEALKSLCVLVKDFMCLMFVCMSSVFRLFYFPEDVLGVERFLKAGYLKTPITIKSE</sequence>
<feature type="chain" id="PRO_5018309716" evidence="2">
    <location>
        <begin position="21"/>
        <end position="257"/>
    </location>
</feature>
<evidence type="ECO:0000313" key="4">
    <source>
        <dbReference type="Proteomes" id="UP000267029"/>
    </source>
</evidence>
<dbReference type="AlphaFoldDB" id="A0A3P6GXB9"/>
<keyword evidence="2" id="KW-0732">Signal</keyword>
<keyword evidence="1" id="KW-0812">Transmembrane</keyword>
<evidence type="ECO:0000256" key="1">
    <source>
        <dbReference type="SAM" id="Phobius"/>
    </source>
</evidence>
<organism evidence="3 4">
    <name type="scientific">Mesocestoides corti</name>
    <name type="common">Flatworm</name>
    <dbReference type="NCBI Taxonomy" id="53468"/>
    <lineage>
        <taxon>Eukaryota</taxon>
        <taxon>Metazoa</taxon>
        <taxon>Spiralia</taxon>
        <taxon>Lophotrochozoa</taxon>
        <taxon>Platyhelminthes</taxon>
        <taxon>Cestoda</taxon>
        <taxon>Eucestoda</taxon>
        <taxon>Cyclophyllidea</taxon>
        <taxon>Mesocestoididae</taxon>
        <taxon>Mesocestoides</taxon>
    </lineage>
</organism>
<gene>
    <name evidence="3" type="ORF">MCOS_LOCUS10284</name>
</gene>
<feature type="signal peptide" evidence="2">
    <location>
        <begin position="1"/>
        <end position="20"/>
    </location>
</feature>
<dbReference type="EMBL" id="UXSR01006133">
    <property type="protein sequence ID" value="VDD84281.1"/>
    <property type="molecule type" value="Genomic_DNA"/>
</dbReference>
<feature type="transmembrane region" description="Helical" evidence="1">
    <location>
        <begin position="208"/>
        <end position="231"/>
    </location>
</feature>